<evidence type="ECO:0000259" key="7">
    <source>
        <dbReference type="PROSITE" id="PS50035"/>
    </source>
</evidence>
<dbReference type="PROSITE" id="PS50035">
    <property type="entry name" value="PLD"/>
    <property type="match status" value="2"/>
</dbReference>
<dbReference type="GO" id="GO:0016740">
    <property type="term" value="F:transferase activity"/>
    <property type="evidence" value="ECO:0007669"/>
    <property type="project" value="UniProtKB-KW"/>
</dbReference>
<feature type="transmembrane region" description="Helical" evidence="6">
    <location>
        <begin position="50"/>
        <end position="69"/>
    </location>
</feature>
<feature type="domain" description="PLD phosphodiesterase" evidence="7">
    <location>
        <begin position="458"/>
        <end position="485"/>
    </location>
</feature>
<reference evidence="8 9" key="1">
    <citation type="submission" date="2020-02" db="EMBL/GenBank/DDBJ databases">
        <title>Sequencing the genomes of 1000 actinobacteria strains.</title>
        <authorList>
            <person name="Klenk H.-P."/>
        </authorList>
    </citation>
    <scope>NUCLEOTIDE SEQUENCE [LARGE SCALE GENOMIC DNA]</scope>
    <source>
        <strain evidence="8 9">DSM 19609</strain>
    </source>
</reference>
<dbReference type="PANTHER" id="PTHR21248:SF22">
    <property type="entry name" value="PHOSPHOLIPASE D"/>
    <property type="match status" value="1"/>
</dbReference>
<dbReference type="Pfam" id="PF13396">
    <property type="entry name" value="PLDc_N"/>
    <property type="match status" value="1"/>
</dbReference>
<keyword evidence="4 6" id="KW-1133">Transmembrane helix</keyword>
<comment type="subcellular location">
    <subcellularLocation>
        <location evidence="1">Cell membrane</location>
        <topology evidence="1">Multi-pass membrane protein</topology>
    </subcellularLocation>
</comment>
<sequence>MPSTELASPRPHHAGQRFLAVWARVAITALALAAQIFVFAFVLLTGAESAPWVGTVSLLISLGVLVFILNSRMQIEYKLAWAIPIMLVPLVGGVFYLLFGSRTGTRRQLARYRALQDLAQIDQVSAPGRLLVLPGREGQEPREMPGGDELAPVVSVEPDAARQIAFLSNVGPFVPYEGTRTTYYPVGEEAFEAILEALERAERWIVCEYFIVSEGVMWRRTLDVLRRKAAEGVDVRFMYDDLGSIWNLPSGFVRDLTRAGIRVQPVNKFGPGLTLRYNNRDHRKILVVDGLVGFTGGINIADEYINQRERFGHWKDTTIRLAGPGAWGLAALFFTVWDLVTGEHTDLAALSPPEDEVAALASGSGIVVSYDDTPFDDVSLGWAAYRNLLGRADQRVDLMTPYLVPTNEMINVLASLASSGVRVRIITPGIPDKKYVYAVTRSNYRPLVEAGVEVYEYTPGFLHAKQMVVDGELAIIGTINFDFRSFYLHQENAVWMYRTEAIAAMSADFDATIAVSRRVTLAEVRAAPWWRRAIWLALRTFSPLM</sequence>
<dbReference type="PANTHER" id="PTHR21248">
    <property type="entry name" value="CARDIOLIPIN SYNTHASE"/>
    <property type="match status" value="1"/>
</dbReference>
<name>A0ABX0SB84_9ACTN</name>
<feature type="transmembrane region" description="Helical" evidence="6">
    <location>
        <begin position="21"/>
        <end position="44"/>
    </location>
</feature>
<gene>
    <name evidence="8" type="ORF">FB473_000229</name>
</gene>
<dbReference type="RefSeq" id="WP_167164057.1">
    <property type="nucleotide sequence ID" value="NZ_BAAAOO010000012.1"/>
</dbReference>
<dbReference type="Proteomes" id="UP000749311">
    <property type="component" value="Unassembled WGS sequence"/>
</dbReference>
<organism evidence="8 9">
    <name type="scientific">Brooklawnia cerclae</name>
    <dbReference type="NCBI Taxonomy" id="349934"/>
    <lineage>
        <taxon>Bacteria</taxon>
        <taxon>Bacillati</taxon>
        <taxon>Actinomycetota</taxon>
        <taxon>Actinomycetes</taxon>
        <taxon>Propionibacteriales</taxon>
        <taxon>Propionibacteriaceae</taxon>
        <taxon>Brooklawnia</taxon>
    </lineage>
</organism>
<keyword evidence="8" id="KW-0808">Transferase</keyword>
<dbReference type="Pfam" id="PF13091">
    <property type="entry name" value="PLDc_2"/>
    <property type="match status" value="1"/>
</dbReference>
<feature type="domain" description="PLD phosphodiesterase" evidence="7">
    <location>
        <begin position="277"/>
        <end position="304"/>
    </location>
</feature>
<dbReference type="CDD" id="cd09160">
    <property type="entry name" value="PLDc_SMU_988_like_2"/>
    <property type="match status" value="1"/>
</dbReference>
<evidence type="ECO:0000256" key="5">
    <source>
        <dbReference type="ARBA" id="ARBA00023136"/>
    </source>
</evidence>
<dbReference type="InterPro" id="IPR025202">
    <property type="entry name" value="PLD-like_dom"/>
</dbReference>
<dbReference type="Gene3D" id="3.30.870.10">
    <property type="entry name" value="Endonuclease Chain A"/>
    <property type="match status" value="2"/>
</dbReference>
<keyword evidence="2" id="KW-1003">Cell membrane</keyword>
<dbReference type="InterPro" id="IPR027379">
    <property type="entry name" value="CLS_N"/>
</dbReference>
<protein>
    <submittedName>
        <fullName evidence="8">Cardiolipin synthase</fullName>
        <ecNumber evidence="8">2.7.8.-</ecNumber>
    </submittedName>
</protein>
<evidence type="ECO:0000256" key="2">
    <source>
        <dbReference type="ARBA" id="ARBA00022475"/>
    </source>
</evidence>
<feature type="transmembrane region" description="Helical" evidence="6">
    <location>
        <begin position="81"/>
        <end position="99"/>
    </location>
</feature>
<dbReference type="CDD" id="cd09154">
    <property type="entry name" value="PLDc_SMU_988_like_1"/>
    <property type="match status" value="1"/>
</dbReference>
<evidence type="ECO:0000313" key="8">
    <source>
        <dbReference type="EMBL" id="NIH55584.1"/>
    </source>
</evidence>
<evidence type="ECO:0000256" key="3">
    <source>
        <dbReference type="ARBA" id="ARBA00022692"/>
    </source>
</evidence>
<evidence type="ECO:0000256" key="6">
    <source>
        <dbReference type="SAM" id="Phobius"/>
    </source>
</evidence>
<proteinExistence type="predicted"/>
<dbReference type="InterPro" id="IPR001736">
    <property type="entry name" value="PLipase_D/transphosphatidylase"/>
</dbReference>
<evidence type="ECO:0000313" key="9">
    <source>
        <dbReference type="Proteomes" id="UP000749311"/>
    </source>
</evidence>
<dbReference type="EC" id="2.7.8.-" evidence="8"/>
<dbReference type="Pfam" id="PF00614">
    <property type="entry name" value="PLDc"/>
    <property type="match status" value="1"/>
</dbReference>
<dbReference type="SUPFAM" id="SSF56024">
    <property type="entry name" value="Phospholipase D/nuclease"/>
    <property type="match status" value="2"/>
</dbReference>
<dbReference type="EMBL" id="JAAMOZ010000001">
    <property type="protein sequence ID" value="NIH55584.1"/>
    <property type="molecule type" value="Genomic_DNA"/>
</dbReference>
<evidence type="ECO:0000256" key="4">
    <source>
        <dbReference type="ARBA" id="ARBA00022989"/>
    </source>
</evidence>
<comment type="caution">
    <text evidence="8">The sequence shown here is derived from an EMBL/GenBank/DDBJ whole genome shotgun (WGS) entry which is preliminary data.</text>
</comment>
<evidence type="ECO:0000256" key="1">
    <source>
        <dbReference type="ARBA" id="ARBA00004651"/>
    </source>
</evidence>
<keyword evidence="5 6" id="KW-0472">Membrane</keyword>
<dbReference type="SMART" id="SM00155">
    <property type="entry name" value="PLDc"/>
    <property type="match status" value="2"/>
</dbReference>
<keyword evidence="3 6" id="KW-0812">Transmembrane</keyword>
<keyword evidence="9" id="KW-1185">Reference proteome</keyword>
<accession>A0ABX0SB84</accession>